<feature type="transmembrane region" description="Helical" evidence="1">
    <location>
        <begin position="271"/>
        <end position="287"/>
    </location>
</feature>
<reference evidence="3" key="2">
    <citation type="submission" date="2022-04" db="EMBL/GenBank/DDBJ databases">
        <title>Genomic draft of R. solanacearum strain IPO1609, a phylotype IIB1/biovar 2/race 3 strain isolated from potato in Europe.</title>
        <authorList>
            <person name="Boucher C."/>
            <person name="Carrere S."/>
            <person name="Dossat C."/>
            <person name="Elbaz M."/>
            <person name="Genin S."/>
            <person name="Gouzy J."/>
            <person name="Prior P."/>
            <person name="Segurens B."/>
            <person name="Wincker P."/>
        </authorList>
    </citation>
    <scope>NUCLEOTIDE SEQUENCE</scope>
    <source>
        <strain evidence="3">IPO1609</strain>
    </source>
</reference>
<keyword evidence="4" id="KW-1185">Reference proteome</keyword>
<feature type="domain" description="EamA" evidence="2">
    <location>
        <begin position="40"/>
        <end position="171"/>
    </location>
</feature>
<dbReference type="Pfam" id="PF00892">
    <property type="entry name" value="EamA"/>
    <property type="match status" value="1"/>
</dbReference>
<organism evidence="3 4">
    <name type="scientific">Ralstonia solanacearum IPO1609</name>
    <dbReference type="NCBI Taxonomy" id="564066"/>
    <lineage>
        <taxon>Bacteria</taxon>
        <taxon>Pseudomonadati</taxon>
        <taxon>Pseudomonadota</taxon>
        <taxon>Betaproteobacteria</taxon>
        <taxon>Burkholderiales</taxon>
        <taxon>Burkholderiaceae</taxon>
        <taxon>Ralstonia</taxon>
        <taxon>Ralstonia solanacearum species complex</taxon>
    </lineage>
</organism>
<reference evidence="3" key="1">
    <citation type="submission" date="2014-11" db="EMBL/GenBank/DDBJ databases">
        <authorList>
            <person name="Genoscope - CEA"/>
        </authorList>
    </citation>
    <scope>NUCLEOTIDE SEQUENCE</scope>
    <source>
        <strain evidence="3">IPO1609</strain>
    </source>
</reference>
<feature type="transmembrane region" description="Helical" evidence="1">
    <location>
        <begin position="67"/>
        <end position="88"/>
    </location>
</feature>
<name>A0A7U7JCQ6_RALSL</name>
<dbReference type="SUPFAM" id="SSF103481">
    <property type="entry name" value="Multidrug resistance efflux transporter EmrE"/>
    <property type="match status" value="2"/>
</dbReference>
<feature type="transmembrane region" description="Helical" evidence="1">
    <location>
        <begin position="131"/>
        <end position="149"/>
    </location>
</feature>
<keyword evidence="1" id="KW-0472">Membrane</keyword>
<feature type="transmembrane region" description="Helical" evidence="1">
    <location>
        <begin position="100"/>
        <end position="119"/>
    </location>
</feature>
<evidence type="ECO:0000313" key="4">
    <source>
        <dbReference type="Proteomes" id="UP000053470"/>
    </source>
</evidence>
<dbReference type="InterPro" id="IPR000620">
    <property type="entry name" value="EamA_dom"/>
</dbReference>
<protein>
    <recommendedName>
        <fullName evidence="2">EamA domain-containing protein</fullName>
    </recommendedName>
</protein>
<evidence type="ECO:0000259" key="2">
    <source>
        <dbReference type="Pfam" id="PF00892"/>
    </source>
</evidence>
<gene>
    <name evidence="3" type="ORF">RSIPO_03121</name>
</gene>
<accession>A0A7U7JCQ6</accession>
<dbReference type="EMBL" id="LN651281">
    <property type="protein sequence ID" value="CEJ16426.1"/>
    <property type="molecule type" value="Genomic_DNA"/>
</dbReference>
<feature type="transmembrane region" description="Helical" evidence="1">
    <location>
        <begin position="238"/>
        <end position="259"/>
    </location>
</feature>
<proteinExistence type="predicted"/>
<feature type="transmembrane region" description="Helical" evidence="1">
    <location>
        <begin position="293"/>
        <end position="314"/>
    </location>
</feature>
<keyword evidence="1" id="KW-0812">Transmembrane</keyword>
<feature type="transmembrane region" description="Helical" evidence="1">
    <location>
        <begin position="41"/>
        <end position="61"/>
    </location>
</feature>
<dbReference type="PANTHER" id="PTHR22911:SF103">
    <property type="entry name" value="BLR2811 PROTEIN"/>
    <property type="match status" value="1"/>
</dbReference>
<dbReference type="InterPro" id="IPR037185">
    <property type="entry name" value="EmrE-like"/>
</dbReference>
<feature type="transmembrane region" description="Helical" evidence="1">
    <location>
        <begin position="211"/>
        <end position="232"/>
    </location>
</feature>
<sequence>MMHRTSAPCRVLARARAQTNRASRIFESTTLNRPQHPLHGIAFLIAAVAFFAAFDTLTKYISTTVPVVMALWFRYLFQMVATGATLLPSRGRSLLRTRRPWLQVARGLLLLLTSLFSFLSLQRMPVGEVTAIVMLTPLLITLVAAVSLGEQVSATRWIFMAGGFGGALMVIRPGGAAFDWGMLLPLAMVAANAAFQVVTSRLASVDEAGTTQFYTGAVGALLLTCLLPFGWQALGGKWWWLLILIGIVSSSGHALLIMAYTRAPVAMLTPYLYMQIGFAMIAGWLVFSHVPDVWSVAGIATIAMCGAAGTWATARERRMATLASVDM</sequence>
<dbReference type="GO" id="GO:0016020">
    <property type="term" value="C:membrane"/>
    <property type="evidence" value="ECO:0007669"/>
    <property type="project" value="InterPro"/>
</dbReference>
<evidence type="ECO:0000313" key="3">
    <source>
        <dbReference type="EMBL" id="CEJ16426.1"/>
    </source>
</evidence>
<feature type="transmembrane region" description="Helical" evidence="1">
    <location>
        <begin position="156"/>
        <end position="174"/>
    </location>
</feature>
<feature type="transmembrane region" description="Helical" evidence="1">
    <location>
        <begin position="180"/>
        <end position="199"/>
    </location>
</feature>
<dbReference type="Proteomes" id="UP000053470">
    <property type="component" value="Unassembled WGS sequence"/>
</dbReference>
<dbReference type="PANTHER" id="PTHR22911">
    <property type="entry name" value="ACYL-MALONYL CONDENSING ENZYME-RELATED"/>
    <property type="match status" value="1"/>
</dbReference>
<evidence type="ECO:0000256" key="1">
    <source>
        <dbReference type="SAM" id="Phobius"/>
    </source>
</evidence>
<dbReference type="RefSeq" id="WP_003265634.1">
    <property type="nucleotide sequence ID" value="NZ_LN651281.1"/>
</dbReference>
<dbReference type="AlphaFoldDB" id="A0A7U7JCQ6"/>
<keyword evidence="1" id="KW-1133">Transmembrane helix</keyword>